<feature type="transmembrane region" description="Helical" evidence="7">
    <location>
        <begin position="312"/>
        <end position="333"/>
    </location>
</feature>
<gene>
    <name evidence="9" type="ORF">LACFE_CDS0595</name>
</gene>
<proteinExistence type="predicted"/>
<feature type="transmembrane region" description="Helical" evidence="7">
    <location>
        <begin position="250"/>
        <end position="272"/>
    </location>
</feature>
<dbReference type="Pfam" id="PF07690">
    <property type="entry name" value="MFS_1"/>
    <property type="match status" value="1"/>
</dbReference>
<evidence type="ECO:0000256" key="1">
    <source>
        <dbReference type="ARBA" id="ARBA00004651"/>
    </source>
</evidence>
<dbReference type="InterPro" id="IPR011701">
    <property type="entry name" value="MFS"/>
</dbReference>
<feature type="transmembrane region" description="Helical" evidence="7">
    <location>
        <begin position="143"/>
        <end position="167"/>
    </location>
</feature>
<evidence type="ECO:0000259" key="8">
    <source>
        <dbReference type="PROSITE" id="PS50850"/>
    </source>
</evidence>
<dbReference type="PROSITE" id="PS50850">
    <property type="entry name" value="MFS"/>
    <property type="match status" value="1"/>
</dbReference>
<dbReference type="PATRIC" id="fig|1613.112.peg.626"/>
<evidence type="ECO:0000313" key="10">
    <source>
        <dbReference type="Proteomes" id="UP000094714"/>
    </source>
</evidence>
<name>A0A1D7ZW62_LIMFE</name>
<evidence type="ECO:0000313" key="9">
    <source>
        <dbReference type="EMBL" id="AOR74062.1"/>
    </source>
</evidence>
<keyword evidence="5 7" id="KW-1133">Transmembrane helix</keyword>
<evidence type="ECO:0000256" key="2">
    <source>
        <dbReference type="ARBA" id="ARBA00022448"/>
    </source>
</evidence>
<keyword evidence="6 7" id="KW-0472">Membrane</keyword>
<dbReference type="GO" id="GO:0005886">
    <property type="term" value="C:plasma membrane"/>
    <property type="evidence" value="ECO:0007669"/>
    <property type="project" value="UniProtKB-SubCell"/>
</dbReference>
<dbReference type="GO" id="GO:0022857">
    <property type="term" value="F:transmembrane transporter activity"/>
    <property type="evidence" value="ECO:0007669"/>
    <property type="project" value="InterPro"/>
</dbReference>
<feature type="transmembrane region" description="Helical" evidence="7">
    <location>
        <begin position="372"/>
        <end position="392"/>
    </location>
</feature>
<dbReference type="AlphaFoldDB" id="A0A1D7ZW62"/>
<reference evidence="9 10" key="1">
    <citation type="submission" date="2016-09" db="EMBL/GenBank/DDBJ databases">
        <title>Genome Sequence of the Lactobacillus fermentum strain NCC2970 (CNCM I-5068).</title>
        <authorList>
            <person name="Barretto C."/>
            <person name="Ngom-Bru C."/>
            <person name="Genevaz A."/>
            <person name="Fournier C."/>
            <person name="Moine D."/>
            <person name="Kassam M."/>
            <person name="Iltis A."/>
            <person name="Sagory-Zalkind P."/>
            <person name="Faucherand G."/>
            <person name="Descombes P."/>
            <person name="Duboux S."/>
        </authorList>
    </citation>
    <scope>NUCLEOTIDE SEQUENCE [LARGE SCALE GENOMIC DNA]</scope>
    <source>
        <strain evidence="9 10">NCC2970</strain>
    </source>
</reference>
<dbReference type="PANTHER" id="PTHR43124">
    <property type="entry name" value="PURINE EFFLUX PUMP PBUE"/>
    <property type="match status" value="1"/>
</dbReference>
<feature type="transmembrane region" description="Helical" evidence="7">
    <location>
        <begin position="173"/>
        <end position="191"/>
    </location>
</feature>
<dbReference type="PANTHER" id="PTHR43124:SF3">
    <property type="entry name" value="CHLORAMPHENICOL EFFLUX PUMP RV0191"/>
    <property type="match status" value="1"/>
</dbReference>
<dbReference type="InterPro" id="IPR005829">
    <property type="entry name" value="Sugar_transporter_CS"/>
</dbReference>
<feature type="transmembrane region" description="Helical" evidence="7">
    <location>
        <begin position="108"/>
        <end position="131"/>
    </location>
</feature>
<evidence type="ECO:0000256" key="6">
    <source>
        <dbReference type="ARBA" id="ARBA00023136"/>
    </source>
</evidence>
<evidence type="ECO:0000256" key="4">
    <source>
        <dbReference type="ARBA" id="ARBA00022692"/>
    </source>
</evidence>
<feature type="domain" description="Major facilitator superfamily (MFS) profile" evidence="8">
    <location>
        <begin position="17"/>
        <end position="394"/>
    </location>
</feature>
<dbReference type="SUPFAM" id="SSF103473">
    <property type="entry name" value="MFS general substrate transporter"/>
    <property type="match status" value="1"/>
</dbReference>
<evidence type="ECO:0000256" key="3">
    <source>
        <dbReference type="ARBA" id="ARBA00022475"/>
    </source>
</evidence>
<dbReference type="InterPro" id="IPR050189">
    <property type="entry name" value="MFS_Efflux_Transporters"/>
</dbReference>
<comment type="subcellular location">
    <subcellularLocation>
        <location evidence="1">Cell membrane</location>
        <topology evidence="1">Multi-pass membrane protein</topology>
    </subcellularLocation>
</comment>
<dbReference type="InterPro" id="IPR036259">
    <property type="entry name" value="MFS_trans_sf"/>
</dbReference>
<dbReference type="Gene3D" id="1.20.1250.20">
    <property type="entry name" value="MFS general substrate transporter like domains"/>
    <property type="match status" value="1"/>
</dbReference>
<organism evidence="9 10">
    <name type="scientific">Limosilactobacillus fermentum</name>
    <name type="common">Lactobacillus fermentum</name>
    <dbReference type="NCBI Taxonomy" id="1613"/>
    <lineage>
        <taxon>Bacteria</taxon>
        <taxon>Bacillati</taxon>
        <taxon>Bacillota</taxon>
        <taxon>Bacilli</taxon>
        <taxon>Lactobacillales</taxon>
        <taxon>Lactobacillaceae</taxon>
        <taxon>Limosilactobacillus</taxon>
    </lineage>
</organism>
<dbReference type="EMBL" id="CP017151">
    <property type="protein sequence ID" value="AOR74062.1"/>
    <property type="molecule type" value="Genomic_DNA"/>
</dbReference>
<sequence>MQLFLRSVVVMDKKKVSLAVGILSANLLVMSTSAVGAAIAAIAKSFPKEPISKVQMLSTIPQLGQVVATLLFAWLTYHMTRKNVGLLAILFAGVGGIIPAIWNSSLNMILGCMILLGFGIGIISNVGPVLVQEHFDGEERATVMGWQIGFNNVGMMVLTAVGGALGASNWRNLFWIFTVAFVILIFFYIMVPQDQRAKEVKSDGKQSFWASFKGLSGYVWIILLITFLMSIIMTAFMANQSIVLASKGHGTGYTAIVTAIGNVGGIITALCLGYIRKLTKRDTMAWGFVAFCLSFICILFSNNVVMHVIGNMFSGVGIVMVNATIPFMLSILADKSRFPVVISMNTLVSSIAGAVTPIILAALSIGAGVAQYYLGAILSVALAALLLVLRIGTKIEKASQQV</sequence>
<dbReference type="PROSITE" id="PS00217">
    <property type="entry name" value="SUGAR_TRANSPORT_2"/>
    <property type="match status" value="1"/>
</dbReference>
<dbReference type="InterPro" id="IPR020846">
    <property type="entry name" value="MFS_dom"/>
</dbReference>
<accession>A0A1D7ZW62</accession>
<protein>
    <recommendedName>
        <fullName evidence="8">Major facilitator superfamily (MFS) profile domain-containing protein</fullName>
    </recommendedName>
</protein>
<feature type="transmembrane region" description="Helical" evidence="7">
    <location>
        <begin position="215"/>
        <end position="238"/>
    </location>
</feature>
<keyword evidence="4 7" id="KW-0812">Transmembrane</keyword>
<evidence type="ECO:0000256" key="7">
    <source>
        <dbReference type="SAM" id="Phobius"/>
    </source>
</evidence>
<feature type="transmembrane region" description="Helical" evidence="7">
    <location>
        <begin position="284"/>
        <end position="306"/>
    </location>
</feature>
<keyword evidence="2" id="KW-0813">Transport</keyword>
<keyword evidence="3" id="KW-1003">Cell membrane</keyword>
<feature type="transmembrane region" description="Helical" evidence="7">
    <location>
        <begin position="56"/>
        <end position="77"/>
    </location>
</feature>
<evidence type="ECO:0000256" key="5">
    <source>
        <dbReference type="ARBA" id="ARBA00022989"/>
    </source>
</evidence>
<dbReference type="Proteomes" id="UP000094714">
    <property type="component" value="Chromosome"/>
</dbReference>
<feature type="transmembrane region" description="Helical" evidence="7">
    <location>
        <begin position="345"/>
        <end position="366"/>
    </location>
</feature>
<feature type="transmembrane region" description="Helical" evidence="7">
    <location>
        <begin position="84"/>
        <end position="102"/>
    </location>
</feature>